<feature type="compositionally biased region" description="Low complexity" evidence="1">
    <location>
        <begin position="194"/>
        <end position="204"/>
    </location>
</feature>
<dbReference type="Proteomes" id="UP001499954">
    <property type="component" value="Unassembled WGS sequence"/>
</dbReference>
<dbReference type="InterPro" id="IPR023346">
    <property type="entry name" value="Lysozyme-like_dom_sf"/>
</dbReference>
<comment type="caution">
    <text evidence="3">The sequence shown here is derived from an EMBL/GenBank/DDBJ whole genome shotgun (WGS) entry which is preliminary data.</text>
</comment>
<evidence type="ECO:0000313" key="4">
    <source>
        <dbReference type="Proteomes" id="UP001499954"/>
    </source>
</evidence>
<gene>
    <name evidence="3" type="ORF">GCM10009717_36560</name>
</gene>
<proteinExistence type="predicted"/>
<evidence type="ECO:0000256" key="1">
    <source>
        <dbReference type="SAM" id="MobiDB-lite"/>
    </source>
</evidence>
<sequence>MQNQTPSPSTTQTETVQTTPQIEGTRRARRATGPFRRYRTPILTAGAIIAVGALVGSGYAVQSESTAKAQRVADTAALALAAERDSRQGLAVDHGAVLDMRAAKQAKDTLTVAGAALASAQGKTDASALASSVAALDSYERLSPSKVFELVDTTKQQADQVSAAVAEVDRVAAEKAAAAAAAAAEKAAAEKAAAEAAESESSSGSTGGSTPGAPSNPSEAQAIARDMMAARYGWGEDQFGCLVALWNKESGWNVYASNPSGAYGIPQALPGSKMSSAGADWATSAATQISWGLGYIAGRYGSACGAWNTSESQGWY</sequence>
<keyword evidence="2" id="KW-0812">Transmembrane</keyword>
<feature type="region of interest" description="Disordered" evidence="1">
    <location>
        <begin position="192"/>
        <end position="219"/>
    </location>
</feature>
<reference evidence="4" key="1">
    <citation type="journal article" date="2019" name="Int. J. Syst. Evol. Microbiol.">
        <title>The Global Catalogue of Microorganisms (GCM) 10K type strain sequencing project: providing services to taxonomists for standard genome sequencing and annotation.</title>
        <authorList>
            <consortium name="The Broad Institute Genomics Platform"/>
            <consortium name="The Broad Institute Genome Sequencing Center for Infectious Disease"/>
            <person name="Wu L."/>
            <person name="Ma J."/>
        </authorList>
    </citation>
    <scope>NUCLEOTIDE SEQUENCE [LARGE SCALE GENOMIC DNA]</scope>
    <source>
        <strain evidence="4">JCM 13584</strain>
    </source>
</reference>
<dbReference type="SUPFAM" id="SSF53955">
    <property type="entry name" value="Lysozyme-like"/>
    <property type="match status" value="1"/>
</dbReference>
<evidence type="ECO:0000313" key="3">
    <source>
        <dbReference type="EMBL" id="GAA1966368.1"/>
    </source>
</evidence>
<feature type="region of interest" description="Disordered" evidence="1">
    <location>
        <begin position="1"/>
        <end position="35"/>
    </location>
</feature>
<evidence type="ECO:0000256" key="2">
    <source>
        <dbReference type="SAM" id="Phobius"/>
    </source>
</evidence>
<feature type="transmembrane region" description="Helical" evidence="2">
    <location>
        <begin position="42"/>
        <end position="61"/>
    </location>
</feature>
<accession>A0ABP5CST8</accession>
<dbReference type="EMBL" id="BAAAMK010000011">
    <property type="protein sequence ID" value="GAA1966368.1"/>
    <property type="molecule type" value="Genomic_DNA"/>
</dbReference>
<keyword evidence="2" id="KW-0472">Membrane</keyword>
<keyword evidence="4" id="KW-1185">Reference proteome</keyword>
<protein>
    <recommendedName>
        <fullName evidence="5">Lytic transglycosylase domain-containing protein</fullName>
    </recommendedName>
</protein>
<name>A0ABP5CST8_9MICO</name>
<evidence type="ECO:0008006" key="5">
    <source>
        <dbReference type="Google" id="ProtNLM"/>
    </source>
</evidence>
<feature type="compositionally biased region" description="Low complexity" evidence="1">
    <location>
        <begin position="1"/>
        <end position="21"/>
    </location>
</feature>
<dbReference type="RefSeq" id="WP_157414421.1">
    <property type="nucleotide sequence ID" value="NZ_BAAAMK010000011.1"/>
</dbReference>
<keyword evidence="2" id="KW-1133">Transmembrane helix</keyword>
<organism evidence="3 4">
    <name type="scientific">Agromyces allii</name>
    <dbReference type="NCBI Taxonomy" id="393607"/>
    <lineage>
        <taxon>Bacteria</taxon>
        <taxon>Bacillati</taxon>
        <taxon>Actinomycetota</taxon>
        <taxon>Actinomycetes</taxon>
        <taxon>Micrococcales</taxon>
        <taxon>Microbacteriaceae</taxon>
        <taxon>Agromyces</taxon>
    </lineage>
</organism>